<keyword evidence="7 9" id="KW-1133">Transmembrane helix</keyword>
<feature type="transmembrane region" description="Helical" evidence="9">
    <location>
        <begin position="276"/>
        <end position="301"/>
    </location>
</feature>
<evidence type="ECO:0000256" key="3">
    <source>
        <dbReference type="ARBA" id="ARBA00022475"/>
    </source>
</evidence>
<proteinExistence type="predicted"/>
<dbReference type="SUPFAM" id="SSF52540">
    <property type="entry name" value="P-loop containing nucleoside triphosphate hydrolases"/>
    <property type="match status" value="1"/>
</dbReference>
<dbReference type="InterPro" id="IPR027417">
    <property type="entry name" value="P-loop_NTPase"/>
</dbReference>
<keyword evidence="8 9" id="KW-0472">Membrane</keyword>
<keyword evidence="3" id="KW-1003">Cell membrane</keyword>
<feature type="domain" description="ABC transmembrane type-1" evidence="11">
    <location>
        <begin position="38"/>
        <end position="320"/>
    </location>
</feature>
<dbReference type="AlphaFoldDB" id="A0A7C4BA67"/>
<dbReference type="Gene3D" id="1.20.1560.10">
    <property type="entry name" value="ABC transporter type 1, transmembrane domain"/>
    <property type="match status" value="1"/>
</dbReference>
<dbReference type="SMART" id="SM00382">
    <property type="entry name" value="AAA"/>
    <property type="match status" value="1"/>
</dbReference>
<evidence type="ECO:0000259" key="11">
    <source>
        <dbReference type="PROSITE" id="PS50929"/>
    </source>
</evidence>
<evidence type="ECO:0000259" key="10">
    <source>
        <dbReference type="PROSITE" id="PS50893"/>
    </source>
</evidence>
<dbReference type="GO" id="GO:0015421">
    <property type="term" value="F:ABC-type oligopeptide transporter activity"/>
    <property type="evidence" value="ECO:0007669"/>
    <property type="project" value="TreeGrafter"/>
</dbReference>
<feature type="domain" description="ABC transporter" evidence="10">
    <location>
        <begin position="350"/>
        <end position="585"/>
    </location>
</feature>
<dbReference type="Pfam" id="PF00005">
    <property type="entry name" value="ABC_tran"/>
    <property type="match status" value="1"/>
</dbReference>
<evidence type="ECO:0000256" key="7">
    <source>
        <dbReference type="ARBA" id="ARBA00022989"/>
    </source>
</evidence>
<dbReference type="GO" id="GO:0016887">
    <property type="term" value="F:ATP hydrolysis activity"/>
    <property type="evidence" value="ECO:0007669"/>
    <property type="project" value="InterPro"/>
</dbReference>
<evidence type="ECO:0000256" key="4">
    <source>
        <dbReference type="ARBA" id="ARBA00022692"/>
    </source>
</evidence>
<keyword evidence="5" id="KW-0547">Nucleotide-binding</keyword>
<evidence type="ECO:0000256" key="5">
    <source>
        <dbReference type="ARBA" id="ARBA00022741"/>
    </source>
</evidence>
<dbReference type="InterPro" id="IPR017871">
    <property type="entry name" value="ABC_transporter-like_CS"/>
</dbReference>
<dbReference type="PROSITE" id="PS00211">
    <property type="entry name" value="ABC_TRANSPORTER_1"/>
    <property type="match status" value="1"/>
</dbReference>
<dbReference type="SUPFAM" id="SSF90123">
    <property type="entry name" value="ABC transporter transmembrane region"/>
    <property type="match status" value="1"/>
</dbReference>
<keyword evidence="6 12" id="KW-0067">ATP-binding</keyword>
<dbReference type="CDD" id="cd18545">
    <property type="entry name" value="ABC_6TM_YknV_like"/>
    <property type="match status" value="1"/>
</dbReference>
<dbReference type="EMBL" id="DTFI01000178">
    <property type="protein sequence ID" value="HGI44041.1"/>
    <property type="molecule type" value="Genomic_DNA"/>
</dbReference>
<gene>
    <name evidence="12" type="ORF">ENV17_06635</name>
</gene>
<feature type="transmembrane region" description="Helical" evidence="9">
    <location>
        <begin position="176"/>
        <end position="195"/>
    </location>
</feature>
<dbReference type="PROSITE" id="PS50929">
    <property type="entry name" value="ABC_TM1F"/>
    <property type="match status" value="1"/>
</dbReference>
<evidence type="ECO:0000313" key="12">
    <source>
        <dbReference type="EMBL" id="HGI44041.1"/>
    </source>
</evidence>
<protein>
    <submittedName>
        <fullName evidence="12">ABC transporter ATP-binding protein</fullName>
    </submittedName>
</protein>
<comment type="subcellular location">
    <subcellularLocation>
        <location evidence="1">Cell membrane</location>
        <topology evidence="1">Multi-pass membrane protein</topology>
    </subcellularLocation>
</comment>
<dbReference type="InterPro" id="IPR003593">
    <property type="entry name" value="AAA+_ATPase"/>
</dbReference>
<evidence type="ECO:0000256" key="9">
    <source>
        <dbReference type="SAM" id="Phobius"/>
    </source>
</evidence>
<accession>A0A7C4BA67</accession>
<evidence type="ECO:0000256" key="1">
    <source>
        <dbReference type="ARBA" id="ARBA00004651"/>
    </source>
</evidence>
<dbReference type="InterPro" id="IPR003439">
    <property type="entry name" value="ABC_transporter-like_ATP-bd"/>
</dbReference>
<dbReference type="InterPro" id="IPR036640">
    <property type="entry name" value="ABC1_TM_sf"/>
</dbReference>
<dbReference type="GO" id="GO:0005886">
    <property type="term" value="C:plasma membrane"/>
    <property type="evidence" value="ECO:0007669"/>
    <property type="project" value="UniProtKB-SubCell"/>
</dbReference>
<dbReference type="Pfam" id="PF00664">
    <property type="entry name" value="ABC_membrane"/>
    <property type="match status" value="1"/>
</dbReference>
<evidence type="ECO:0000256" key="2">
    <source>
        <dbReference type="ARBA" id="ARBA00022448"/>
    </source>
</evidence>
<name>A0A7C4BA67_THEPE</name>
<dbReference type="PROSITE" id="PS50893">
    <property type="entry name" value="ABC_TRANSPORTER_2"/>
    <property type="match status" value="1"/>
</dbReference>
<dbReference type="FunFam" id="3.40.50.300:FF:000221">
    <property type="entry name" value="Multidrug ABC transporter ATP-binding protein"/>
    <property type="match status" value="1"/>
</dbReference>
<keyword evidence="2" id="KW-0813">Transport</keyword>
<dbReference type="InterPro" id="IPR011527">
    <property type="entry name" value="ABC1_TM_dom"/>
</dbReference>
<feature type="transmembrane region" description="Helical" evidence="9">
    <location>
        <begin position="74"/>
        <end position="97"/>
    </location>
</feature>
<keyword evidence="4 9" id="KW-0812">Transmembrane</keyword>
<reference evidence="12" key="1">
    <citation type="journal article" date="2020" name="mSystems">
        <title>Genome- and Community-Level Interaction Insights into Carbon Utilization and Element Cycling Functions of Hydrothermarchaeota in Hydrothermal Sediment.</title>
        <authorList>
            <person name="Zhou Z."/>
            <person name="Liu Y."/>
            <person name="Xu W."/>
            <person name="Pan J."/>
            <person name="Luo Z.H."/>
            <person name="Li M."/>
        </authorList>
    </citation>
    <scope>NUCLEOTIDE SEQUENCE [LARGE SCALE GENOMIC DNA]</scope>
    <source>
        <strain evidence="12">SpSt-735</strain>
    </source>
</reference>
<dbReference type="GO" id="GO:0005524">
    <property type="term" value="F:ATP binding"/>
    <property type="evidence" value="ECO:0007669"/>
    <property type="project" value="UniProtKB-KW"/>
</dbReference>
<organism evidence="12">
    <name type="scientific">Thermofilum pendens</name>
    <dbReference type="NCBI Taxonomy" id="2269"/>
    <lineage>
        <taxon>Archaea</taxon>
        <taxon>Thermoproteota</taxon>
        <taxon>Thermoprotei</taxon>
        <taxon>Thermofilales</taxon>
        <taxon>Thermofilaceae</taxon>
        <taxon>Thermofilum</taxon>
    </lineage>
</organism>
<feature type="transmembrane region" description="Helical" evidence="9">
    <location>
        <begin position="152"/>
        <end position="170"/>
    </location>
</feature>
<sequence>MAWWHGLGRLEEAEASVPAREVLSKLLPLLRPYAKYFAVVLLAALIRFGANLALPILTGRVVDSALARDLSGVVAFSLAYLAVAAALWAAGVVRVYSMAIAGQSFVRDLRERLFRAVLGAKVERLRSELTGKIVSRVMNDVDVISELFTQGIVEFFTDVLIMAGALVVMFTLSVELSLAILPLIIAVFGVSLYFARRARTAFTRARRMIAEVSARVEQDASGAAVVKTFIHRRGSRESEFEQVSRAYMESNIEATRVISAVNPTLSAIRVAGFAVIIYYGGMLLAAGKLTAGTLVAFFGYLNMFFNPLQMLAMFINSFQSVLVSAERVTKLLSMEQEAGGSLRKPVEGHVEVRDVTFWYEEGVPVLRGVSIEAHPGEMVAVVGPTGSGKTTLAKLLLRFYEPKSGEILLDGVPVEEYDLEYLRSVVAYVPQEPSAISGKVIDNITASRKAPREEVEELLDRLGVRSVLESIPGGLDGEVVEEGKNLSKGQRQLLSLLRAIVSKPRVLVLDEATSNTDVVTELRIFQELQKIVREERATLIVIAHRLAAVKNADRIYVMSDGQVVEVGRHEELLARRGLYYRLWNAQASDLAEALVKAVQAAVSRSTRQRGHSWRENGPQA</sequence>
<dbReference type="PANTHER" id="PTHR43394">
    <property type="entry name" value="ATP-DEPENDENT PERMEASE MDL1, MITOCHONDRIAL"/>
    <property type="match status" value="1"/>
</dbReference>
<evidence type="ECO:0000256" key="6">
    <source>
        <dbReference type="ARBA" id="ARBA00022840"/>
    </source>
</evidence>
<evidence type="ECO:0000256" key="8">
    <source>
        <dbReference type="ARBA" id="ARBA00023136"/>
    </source>
</evidence>
<feature type="transmembrane region" description="Helical" evidence="9">
    <location>
        <begin position="33"/>
        <end position="54"/>
    </location>
</feature>
<dbReference type="InterPro" id="IPR039421">
    <property type="entry name" value="Type_1_exporter"/>
</dbReference>
<dbReference type="PANTHER" id="PTHR43394:SF1">
    <property type="entry name" value="ATP-BINDING CASSETTE SUB-FAMILY B MEMBER 10, MITOCHONDRIAL"/>
    <property type="match status" value="1"/>
</dbReference>
<comment type="caution">
    <text evidence="12">The sequence shown here is derived from an EMBL/GenBank/DDBJ whole genome shotgun (WGS) entry which is preliminary data.</text>
</comment>
<dbReference type="Gene3D" id="3.40.50.300">
    <property type="entry name" value="P-loop containing nucleotide triphosphate hydrolases"/>
    <property type="match status" value="1"/>
</dbReference>